<accession>A0A7W8M7E8</accession>
<proteinExistence type="predicted"/>
<evidence type="ECO:0000313" key="1">
    <source>
        <dbReference type="EMBL" id="MBB5270911.1"/>
    </source>
</evidence>
<comment type="caution">
    <text evidence="1">The sequence shown here is derived from an EMBL/GenBank/DDBJ whole genome shotgun (WGS) entry which is preliminary data.</text>
</comment>
<keyword evidence="2" id="KW-1185">Reference proteome</keyword>
<evidence type="ECO:0000313" key="2">
    <source>
        <dbReference type="Proteomes" id="UP000532440"/>
    </source>
</evidence>
<reference evidence="1 2" key="1">
    <citation type="submission" date="2020-08" db="EMBL/GenBank/DDBJ databases">
        <title>Genomic Encyclopedia of Type Strains, Phase IV (KMG-IV): sequencing the most valuable type-strain genomes for metagenomic binning, comparative biology and taxonomic classification.</title>
        <authorList>
            <person name="Goeker M."/>
        </authorList>
    </citation>
    <scope>NUCLEOTIDE SEQUENCE [LARGE SCALE GENOMIC DNA]</scope>
    <source>
        <strain evidence="1 2">DSM 29781</strain>
    </source>
</reference>
<organism evidence="1 2">
    <name type="scientific">Quisquiliibacterium transsilvanicum</name>
    <dbReference type="NCBI Taxonomy" id="1549638"/>
    <lineage>
        <taxon>Bacteria</taxon>
        <taxon>Pseudomonadati</taxon>
        <taxon>Pseudomonadota</taxon>
        <taxon>Betaproteobacteria</taxon>
        <taxon>Burkholderiales</taxon>
        <taxon>Burkholderiaceae</taxon>
        <taxon>Quisquiliibacterium</taxon>
    </lineage>
</organism>
<name>A0A7W8M7E8_9BURK</name>
<evidence type="ECO:0008006" key="3">
    <source>
        <dbReference type="Google" id="ProtNLM"/>
    </source>
</evidence>
<dbReference type="RefSeq" id="WP_183964708.1">
    <property type="nucleotide sequence ID" value="NZ_BAABEW010000010.1"/>
</dbReference>
<dbReference type="AlphaFoldDB" id="A0A7W8M7E8"/>
<dbReference type="EMBL" id="JACHGB010000002">
    <property type="protein sequence ID" value="MBB5270911.1"/>
    <property type="molecule type" value="Genomic_DNA"/>
</dbReference>
<dbReference type="Proteomes" id="UP000532440">
    <property type="component" value="Unassembled WGS sequence"/>
</dbReference>
<protein>
    <recommendedName>
        <fullName evidence="3">Tetracyclin repressor-like C-terminal domain-containing protein</fullName>
    </recommendedName>
</protein>
<sequence length="77" mass="8379">MSDFLGGGRDQAEFLGFGIWSLVHGAAVLRQTHLRDFSGPIVEASRQNLERLLDGWRPAPASARWPCCGSPAASPWT</sequence>
<gene>
    <name evidence="1" type="ORF">HNQ70_000915</name>
</gene>